<evidence type="ECO:0000256" key="1">
    <source>
        <dbReference type="ARBA" id="ARBA00022485"/>
    </source>
</evidence>
<keyword evidence="8" id="KW-1185">Reference proteome</keyword>
<dbReference type="Proteomes" id="UP000216024">
    <property type="component" value="Unassembled WGS sequence"/>
</dbReference>
<dbReference type="PROSITE" id="PS00198">
    <property type="entry name" value="4FE4S_FER_1"/>
    <property type="match status" value="2"/>
</dbReference>
<dbReference type="GO" id="GO:0051539">
    <property type="term" value="F:4 iron, 4 sulfur cluster binding"/>
    <property type="evidence" value="ECO:0007669"/>
    <property type="project" value="UniProtKB-KW"/>
</dbReference>
<dbReference type="PROSITE" id="PS51379">
    <property type="entry name" value="4FE4S_FER_2"/>
    <property type="match status" value="2"/>
</dbReference>
<dbReference type="SUPFAM" id="SSF53920">
    <property type="entry name" value="Fe-only hydrogenase"/>
    <property type="match status" value="1"/>
</dbReference>
<dbReference type="Gene3D" id="3.40.950.10">
    <property type="entry name" value="Fe-only Hydrogenase (Larger Subunit), Chain L, domain 3"/>
    <property type="match status" value="1"/>
</dbReference>
<reference evidence="7 8" key="1">
    <citation type="submission" date="2017-06" db="EMBL/GenBank/DDBJ databases">
        <title>Draft genome sequence of anaerobic fermentative bacterium Anaeromicrobium sediminis DY2726D isolated from West Pacific Ocean sediments.</title>
        <authorList>
            <person name="Zeng X."/>
        </authorList>
    </citation>
    <scope>NUCLEOTIDE SEQUENCE [LARGE SCALE GENOMIC DNA]</scope>
    <source>
        <strain evidence="7 8">DY2726D</strain>
    </source>
</reference>
<dbReference type="PANTHER" id="PTHR43560">
    <property type="entry name" value="ION-TRANSLOCATING OXIDOREDUCTASE COMPLEX SUBUNIT B"/>
    <property type="match status" value="1"/>
</dbReference>
<evidence type="ECO:0000313" key="8">
    <source>
        <dbReference type="Proteomes" id="UP000216024"/>
    </source>
</evidence>
<evidence type="ECO:0000259" key="5">
    <source>
        <dbReference type="PROSITE" id="PS51379"/>
    </source>
</evidence>
<evidence type="ECO:0000259" key="6">
    <source>
        <dbReference type="PROSITE" id="PS51656"/>
    </source>
</evidence>
<dbReference type="OrthoDB" id="9798098at2"/>
<dbReference type="EMBL" id="NIBG01000013">
    <property type="protein sequence ID" value="PAB58634.1"/>
    <property type="molecule type" value="Genomic_DNA"/>
</dbReference>
<dbReference type="GO" id="GO:0046872">
    <property type="term" value="F:metal ion binding"/>
    <property type="evidence" value="ECO:0007669"/>
    <property type="project" value="UniProtKB-KW"/>
</dbReference>
<sequence>MDIHTHSVILDKDECIGCTNCIKRCPTEAIRVKEGKAKIIKNRCIDCGECIRICPQHAKKSISDPISCIHNYKYKIALPAPTLLAQFDSKVTPGQILGALKLIGFDHVYEVSRGADVVSNFTREYIKNATTTPLISSSCPAIVRLIRIRFPSLIDNLIPIESPMEVAAKLARQKAKEETGLSDEDIGVFFISPCPAKVSAVKNPLGLLQSNVNNVISIESIYPLIKKKLDEVSDDIPEFYDSGKAIGWARSGGETFSLNIENYLCVDGIDHVIEVLDSIENENLKDIDFVECLACVNGCVGGPLTVENPFIARNKIRKISNEYDVQKEIKLKQTVDEFLYSKEIVPENVRKLDDNILKAMKKMEQIDMIHELLPNLDCGACGSPSCRALAEDIVLGYSDLDDCMVLFRDKVNCFLQKHHMVLNDENNVTEDEEFKNTRYE</sequence>
<dbReference type="RefSeq" id="WP_095134399.1">
    <property type="nucleotide sequence ID" value="NZ_NIBG01000013.1"/>
</dbReference>
<evidence type="ECO:0000256" key="3">
    <source>
        <dbReference type="ARBA" id="ARBA00023004"/>
    </source>
</evidence>
<dbReference type="PANTHER" id="PTHR43560:SF1">
    <property type="entry name" value="ION-TRANSLOCATING OXIDOREDUCTASE COMPLEX SUBUNIT B"/>
    <property type="match status" value="1"/>
</dbReference>
<proteinExistence type="predicted"/>
<dbReference type="InterPro" id="IPR017896">
    <property type="entry name" value="4Fe4S_Fe-S-bd"/>
</dbReference>
<dbReference type="Pfam" id="PF04060">
    <property type="entry name" value="FeS"/>
    <property type="match status" value="1"/>
</dbReference>
<dbReference type="SUPFAM" id="SSF54862">
    <property type="entry name" value="4Fe-4S ferredoxins"/>
    <property type="match status" value="1"/>
</dbReference>
<dbReference type="InterPro" id="IPR007202">
    <property type="entry name" value="4Fe-4S_dom"/>
</dbReference>
<dbReference type="AlphaFoldDB" id="A0A267MGC1"/>
<gene>
    <name evidence="7" type="ORF">CCE28_14220</name>
</gene>
<keyword evidence="4" id="KW-0411">Iron-sulfur</keyword>
<dbReference type="Gene3D" id="1.10.15.40">
    <property type="entry name" value="Electron transport complex subunit B, putative Fe-S cluster"/>
    <property type="match status" value="1"/>
</dbReference>
<dbReference type="PROSITE" id="PS51656">
    <property type="entry name" value="4FE4S"/>
    <property type="match status" value="1"/>
</dbReference>
<name>A0A267MGC1_9FIRM</name>
<dbReference type="InterPro" id="IPR009016">
    <property type="entry name" value="Fe_hydrogenase"/>
</dbReference>
<dbReference type="InterPro" id="IPR050395">
    <property type="entry name" value="4Fe4S_Ferredoxin_RnfB"/>
</dbReference>
<keyword evidence="1" id="KW-0004">4Fe-4S</keyword>
<feature type="domain" description="4Fe-4S ferredoxin-type" evidence="5">
    <location>
        <begin position="36"/>
        <end position="64"/>
    </location>
</feature>
<dbReference type="InterPro" id="IPR017900">
    <property type="entry name" value="4Fe4S_Fe_S_CS"/>
</dbReference>
<protein>
    <recommendedName>
        <fullName evidence="9">Ferredoxin</fullName>
    </recommendedName>
</protein>
<keyword evidence="2" id="KW-0479">Metal-binding</keyword>
<evidence type="ECO:0000256" key="2">
    <source>
        <dbReference type="ARBA" id="ARBA00022723"/>
    </source>
</evidence>
<dbReference type="Pfam" id="PF13237">
    <property type="entry name" value="Fer4_10"/>
    <property type="match status" value="1"/>
</dbReference>
<accession>A0A267MGC1</accession>
<feature type="domain" description="4Fe-4S" evidence="6">
    <location>
        <begin position="361"/>
        <end position="420"/>
    </location>
</feature>
<evidence type="ECO:0008006" key="9">
    <source>
        <dbReference type="Google" id="ProtNLM"/>
    </source>
</evidence>
<dbReference type="InterPro" id="IPR004108">
    <property type="entry name" value="Fe_hydrogenase_lsu_C"/>
</dbReference>
<dbReference type="Pfam" id="PF02906">
    <property type="entry name" value="Fe_hyd_lg_C"/>
    <property type="match status" value="2"/>
</dbReference>
<organism evidence="7 8">
    <name type="scientific">Anaeromicrobium sediminis</name>
    <dbReference type="NCBI Taxonomy" id="1478221"/>
    <lineage>
        <taxon>Bacteria</taxon>
        <taxon>Bacillati</taxon>
        <taxon>Bacillota</taxon>
        <taxon>Clostridia</taxon>
        <taxon>Peptostreptococcales</taxon>
        <taxon>Thermotaleaceae</taxon>
        <taxon>Anaeromicrobium</taxon>
    </lineage>
</organism>
<feature type="domain" description="4Fe-4S ferredoxin-type" evidence="5">
    <location>
        <begin position="6"/>
        <end position="35"/>
    </location>
</feature>
<evidence type="ECO:0000313" key="7">
    <source>
        <dbReference type="EMBL" id="PAB58634.1"/>
    </source>
</evidence>
<dbReference type="Gene3D" id="3.30.70.20">
    <property type="match status" value="1"/>
</dbReference>
<comment type="caution">
    <text evidence="7">The sequence shown here is derived from an EMBL/GenBank/DDBJ whole genome shotgun (WGS) entry which is preliminary data.</text>
</comment>
<evidence type="ECO:0000256" key="4">
    <source>
        <dbReference type="ARBA" id="ARBA00023014"/>
    </source>
</evidence>
<keyword evidence="3" id="KW-0408">Iron</keyword>